<keyword evidence="1" id="KW-0812">Transmembrane</keyword>
<accession>A0A366LNF4</accession>
<evidence type="ECO:0000313" key="2">
    <source>
        <dbReference type="EMBL" id="RBQ14692.1"/>
    </source>
</evidence>
<organism evidence="2 3">
    <name type="scientific">Spongiactinospora rosea</name>
    <dbReference type="NCBI Taxonomy" id="2248750"/>
    <lineage>
        <taxon>Bacteria</taxon>
        <taxon>Bacillati</taxon>
        <taxon>Actinomycetota</taxon>
        <taxon>Actinomycetes</taxon>
        <taxon>Streptosporangiales</taxon>
        <taxon>Streptosporangiaceae</taxon>
        <taxon>Spongiactinospora</taxon>
    </lineage>
</organism>
<evidence type="ECO:0000256" key="1">
    <source>
        <dbReference type="SAM" id="Phobius"/>
    </source>
</evidence>
<name>A0A366LNF4_9ACTN</name>
<sequence>MSRTLASLLQLCFGFAVIVGLYAQIVIIPTVAADEVAAFPPYAPLETPLVTAAIIFIACVQVGLVALIFLLGRAGAGTLFAGPTLTWVNVGVGVAAAATVVTLGLFLFVTFADIPSPTDGMETLGLWLGSAGGVAAGVVLLLLTLVGRHLLVQAIALRTELDEVI</sequence>
<comment type="caution">
    <text evidence="2">The sequence shown here is derived from an EMBL/GenBank/DDBJ whole genome shotgun (WGS) entry which is preliminary data.</text>
</comment>
<proteinExistence type="predicted"/>
<dbReference type="EMBL" id="QMEY01000030">
    <property type="protein sequence ID" value="RBQ14692.1"/>
    <property type="molecule type" value="Genomic_DNA"/>
</dbReference>
<gene>
    <name evidence="2" type="ORF">DP939_39500</name>
</gene>
<evidence type="ECO:0000313" key="3">
    <source>
        <dbReference type="Proteomes" id="UP000253303"/>
    </source>
</evidence>
<dbReference type="RefSeq" id="WP_113985957.1">
    <property type="nucleotide sequence ID" value="NZ_QMEY01000030.1"/>
</dbReference>
<feature type="transmembrane region" description="Helical" evidence="1">
    <location>
        <begin position="84"/>
        <end position="112"/>
    </location>
</feature>
<keyword evidence="1" id="KW-1133">Transmembrane helix</keyword>
<protein>
    <submittedName>
        <fullName evidence="2">DUF2975 domain-containing protein</fullName>
    </submittedName>
</protein>
<dbReference type="OrthoDB" id="3240470at2"/>
<keyword evidence="3" id="KW-1185">Reference proteome</keyword>
<dbReference type="AlphaFoldDB" id="A0A366LNF4"/>
<dbReference type="InterPro" id="IPR021354">
    <property type="entry name" value="DUF2975"/>
</dbReference>
<keyword evidence="1" id="KW-0472">Membrane</keyword>
<reference evidence="2 3" key="1">
    <citation type="submission" date="2018-06" db="EMBL/GenBank/DDBJ databases">
        <title>Sphaerisporangium craniellae sp. nov., isolated from a marine sponge in the South China Sea.</title>
        <authorList>
            <person name="Li L."/>
        </authorList>
    </citation>
    <scope>NUCLEOTIDE SEQUENCE [LARGE SCALE GENOMIC DNA]</scope>
    <source>
        <strain evidence="2 3">LHW63015</strain>
    </source>
</reference>
<feature type="transmembrane region" description="Helical" evidence="1">
    <location>
        <begin position="49"/>
        <end position="72"/>
    </location>
</feature>
<feature type="transmembrane region" description="Helical" evidence="1">
    <location>
        <begin position="124"/>
        <end position="146"/>
    </location>
</feature>
<dbReference type="Pfam" id="PF11188">
    <property type="entry name" value="DUF2975"/>
    <property type="match status" value="1"/>
</dbReference>
<dbReference type="Proteomes" id="UP000253303">
    <property type="component" value="Unassembled WGS sequence"/>
</dbReference>